<accession>A0A484NBU3</accession>
<proteinExistence type="predicted"/>
<feature type="compositionally biased region" description="Basic and acidic residues" evidence="1">
    <location>
        <begin position="91"/>
        <end position="102"/>
    </location>
</feature>
<feature type="compositionally biased region" description="Basic and acidic residues" evidence="1">
    <location>
        <begin position="215"/>
        <end position="227"/>
    </location>
</feature>
<feature type="compositionally biased region" description="Basic residues" evidence="1">
    <location>
        <begin position="201"/>
        <end position="214"/>
    </location>
</feature>
<dbReference type="Proteomes" id="UP000595140">
    <property type="component" value="Unassembled WGS sequence"/>
</dbReference>
<keyword evidence="3" id="KW-1185">Reference proteome</keyword>
<feature type="compositionally biased region" description="Basic and acidic residues" evidence="1">
    <location>
        <begin position="177"/>
        <end position="191"/>
    </location>
</feature>
<protein>
    <submittedName>
        <fullName evidence="2">Uncharacterized protein</fullName>
    </submittedName>
</protein>
<sequence length="295" mass="33064">MYDVFPGTSNCPGFVYFHSRPNSRGFLTGLPPSHKKWKQRFVFIEFPSDQFPLCNSEWADRVIKPERVHPETTKELEDACEKLLKGDPVTEDDRAKSPDGHAEGSSPHPDMNFTRMSTIFEDDDDDVEVLHSNRSPNNNPPSPPQNPGMEGASSARDASLDDLIRDKVKSPSTLHLSESDRANSPKIEVKGKGKATGHPSSHAKSHKRKGSHKTSRGEKKMKVRLSDLEGESIEETFLALAKKLSKAGVISEEIGQTLLEPKDQVSQLTLLLDFAKLEINDRAERERRLEEELKE</sequence>
<feature type="region of interest" description="Disordered" evidence="1">
    <location>
        <begin position="169"/>
        <end position="227"/>
    </location>
</feature>
<organism evidence="2 3">
    <name type="scientific">Cuscuta campestris</name>
    <dbReference type="NCBI Taxonomy" id="132261"/>
    <lineage>
        <taxon>Eukaryota</taxon>
        <taxon>Viridiplantae</taxon>
        <taxon>Streptophyta</taxon>
        <taxon>Embryophyta</taxon>
        <taxon>Tracheophyta</taxon>
        <taxon>Spermatophyta</taxon>
        <taxon>Magnoliopsida</taxon>
        <taxon>eudicotyledons</taxon>
        <taxon>Gunneridae</taxon>
        <taxon>Pentapetalae</taxon>
        <taxon>asterids</taxon>
        <taxon>lamiids</taxon>
        <taxon>Solanales</taxon>
        <taxon>Convolvulaceae</taxon>
        <taxon>Cuscuteae</taxon>
        <taxon>Cuscuta</taxon>
        <taxon>Cuscuta subgen. Grammica</taxon>
        <taxon>Cuscuta sect. Cleistogrammica</taxon>
    </lineage>
</organism>
<feature type="region of interest" description="Disordered" evidence="1">
    <location>
        <begin position="83"/>
        <end position="114"/>
    </location>
</feature>
<gene>
    <name evidence="2" type="ORF">CCAM_LOCUS40448</name>
</gene>
<feature type="region of interest" description="Disordered" evidence="1">
    <location>
        <begin position="128"/>
        <end position="156"/>
    </location>
</feature>
<dbReference type="EMBL" id="OOIL02006606">
    <property type="protein sequence ID" value="VFQ98672.1"/>
    <property type="molecule type" value="Genomic_DNA"/>
</dbReference>
<name>A0A484NBU3_9ASTE</name>
<dbReference type="AlphaFoldDB" id="A0A484NBU3"/>
<evidence type="ECO:0000256" key="1">
    <source>
        <dbReference type="SAM" id="MobiDB-lite"/>
    </source>
</evidence>
<evidence type="ECO:0000313" key="3">
    <source>
        <dbReference type="Proteomes" id="UP000595140"/>
    </source>
</evidence>
<evidence type="ECO:0000313" key="2">
    <source>
        <dbReference type="EMBL" id="VFQ98672.1"/>
    </source>
</evidence>
<reference evidence="2 3" key="1">
    <citation type="submission" date="2018-04" db="EMBL/GenBank/DDBJ databases">
        <authorList>
            <person name="Vogel A."/>
        </authorList>
    </citation>
    <scope>NUCLEOTIDE SEQUENCE [LARGE SCALE GENOMIC DNA]</scope>
</reference>